<sequence>MTNTASLRTKAGRRASLLAGVLVGALLATGADAQAATRPTAESAGLNAPSTYGIDWTDVPTEPTKTVVKVTAENCLCDLTEGTCDANCCCDPDCDSNEKAQFTECATCVYDGANAAMNGKVCLPEGRSPPSLEYCLPSSTVSRVNLLSSSSLGVVEQRKADMSFLSQQLCIKDDNSASLGKYFLDPGFATDDILKSSVTLQSERFWNPVPAAASETQPKYRHNDTIGVVKAASEPLLPGNKFVLPGATFSGVCGWTNVIGYNMPLPASAASEDATCLVPIDDTLSKSCTTLLNAKYLVNDLKLAKTPGSSATPTEAPTISSMKYRSRIGGKLTDLTGTVPAATFTDGSGGSGAADTCNFAVVEAHYVITHDGSGSISSFAVDLVFADVMTSTRWSAVYNANGALADPGNPSSVRVKYTVSWKLSAETVVPRSGAPGYVVGAPLLAGTKDTSSGKNAVARLKDGLTIPGAGPDGRCSGNGKSTVRFGMSQSSSCAIPLSQDNLKTFCQGSGDKAVADYLYDLISVNGVLGGTTPDKTKAPGSSVPLPAQLMDGLLYGTLDSNYDLSAKTVMVAAWANANYENIADWKSCDATDTTDCATELTAAEQLTKPSGDSAMSWDETTKTCKNVAVGVNIDVLTAKVGHLDHAQSKVQRVKVSWNLADWTYTDFPWDNAADDRQDFMLKSTVHFVEMAQDAPEGVKPASPPILPTLPADVFYPFLSAGPAGGRAAASAAWCVALVAAIFVAWVTARGDDSY</sequence>
<dbReference type="GO" id="GO:0030030">
    <property type="term" value="P:cell projection organization"/>
    <property type="evidence" value="ECO:0007669"/>
    <property type="project" value="UniProtKB-KW"/>
</dbReference>
<keyword evidence="3" id="KW-0970">Cilium biogenesis/degradation</keyword>
<keyword evidence="4" id="KW-0325">Glycoprotein</keyword>
<organism evidence="9 10">
    <name type="scientific">Micromonas commoda (strain RCC299 / NOUM17 / CCMP2709)</name>
    <name type="common">Picoplanktonic green alga</name>
    <dbReference type="NCBI Taxonomy" id="296587"/>
    <lineage>
        <taxon>Eukaryota</taxon>
        <taxon>Viridiplantae</taxon>
        <taxon>Chlorophyta</taxon>
        <taxon>Mamiellophyceae</taxon>
        <taxon>Mamiellales</taxon>
        <taxon>Mamiellaceae</taxon>
        <taxon>Micromonas</taxon>
    </lineage>
</organism>
<feature type="domain" description="Tectonic-1-3" evidence="7">
    <location>
        <begin position="433"/>
        <end position="661"/>
    </location>
</feature>
<dbReference type="InterPro" id="IPR040354">
    <property type="entry name" value="TCTN1-3"/>
</dbReference>
<gene>
    <name evidence="9" type="ORF">MICPUN_60105</name>
</gene>
<protein>
    <submittedName>
        <fullName evidence="9">Uncharacterized protein</fullName>
    </submittedName>
</protein>
<dbReference type="PANTHER" id="PTHR14611:SF2">
    <property type="entry name" value="TECTONIC"/>
    <property type="match status" value="1"/>
</dbReference>
<keyword evidence="5" id="KW-0472">Membrane</keyword>
<evidence type="ECO:0000256" key="6">
    <source>
        <dbReference type="SAM" id="SignalP"/>
    </source>
</evidence>
<comment type="similarity">
    <text evidence="1">Belongs to the tectonic family.</text>
</comment>
<evidence type="ECO:0000256" key="4">
    <source>
        <dbReference type="ARBA" id="ARBA00023180"/>
    </source>
</evidence>
<keyword evidence="5" id="KW-1133">Transmembrane helix</keyword>
<evidence type="ECO:0000256" key="5">
    <source>
        <dbReference type="SAM" id="Phobius"/>
    </source>
</evidence>
<evidence type="ECO:0000259" key="8">
    <source>
        <dbReference type="Pfam" id="PF25752"/>
    </source>
</evidence>
<dbReference type="OrthoDB" id="2104337at2759"/>
<dbReference type="PANTHER" id="PTHR14611">
    <property type="entry name" value="TECTONIC FAMILY MEMBER"/>
    <property type="match status" value="1"/>
</dbReference>
<keyword evidence="2 6" id="KW-0732">Signal</keyword>
<proteinExistence type="inferred from homology"/>
<dbReference type="AlphaFoldDB" id="C1EAK7"/>
<evidence type="ECO:0000313" key="9">
    <source>
        <dbReference type="EMBL" id="ACO65221.1"/>
    </source>
</evidence>
<keyword evidence="5" id="KW-0812">Transmembrane</keyword>
<feature type="chain" id="PRO_5002909037" evidence="6">
    <location>
        <begin position="34"/>
        <end position="754"/>
    </location>
</feature>
<reference evidence="9 10" key="1">
    <citation type="journal article" date="2009" name="Science">
        <title>Green evolution and dynamic adaptations revealed by genomes of the marine picoeukaryotes Micromonas.</title>
        <authorList>
            <person name="Worden A.Z."/>
            <person name="Lee J.H."/>
            <person name="Mock T."/>
            <person name="Rouze P."/>
            <person name="Simmons M.P."/>
            <person name="Aerts A.L."/>
            <person name="Allen A.E."/>
            <person name="Cuvelier M.L."/>
            <person name="Derelle E."/>
            <person name="Everett M.V."/>
            <person name="Foulon E."/>
            <person name="Grimwood J."/>
            <person name="Gundlach H."/>
            <person name="Henrissat B."/>
            <person name="Napoli C."/>
            <person name="McDonald S.M."/>
            <person name="Parker M.S."/>
            <person name="Rombauts S."/>
            <person name="Salamov A."/>
            <person name="Von Dassow P."/>
            <person name="Badger J.H."/>
            <person name="Coutinho P.M."/>
            <person name="Demir E."/>
            <person name="Dubchak I."/>
            <person name="Gentemann C."/>
            <person name="Eikrem W."/>
            <person name="Gready J.E."/>
            <person name="John U."/>
            <person name="Lanier W."/>
            <person name="Lindquist E.A."/>
            <person name="Lucas S."/>
            <person name="Mayer K.F."/>
            <person name="Moreau H."/>
            <person name="Not F."/>
            <person name="Otillar R."/>
            <person name="Panaud O."/>
            <person name="Pangilinan J."/>
            <person name="Paulsen I."/>
            <person name="Piegu B."/>
            <person name="Poliakov A."/>
            <person name="Robbens S."/>
            <person name="Schmutz J."/>
            <person name="Toulza E."/>
            <person name="Wyss T."/>
            <person name="Zelensky A."/>
            <person name="Zhou K."/>
            <person name="Armbrust E.V."/>
            <person name="Bhattacharya D."/>
            <person name="Goodenough U.W."/>
            <person name="Van de Peer Y."/>
            <person name="Grigoriev I.V."/>
        </authorList>
    </citation>
    <scope>NUCLEOTIDE SEQUENCE [LARGE SCALE GENOMIC DNA]</scope>
    <source>
        <strain evidence="10">RCC299 / NOUM17</strain>
    </source>
</reference>
<dbReference type="Pfam" id="PF07773">
    <property type="entry name" value="TCTN_DUF1619"/>
    <property type="match status" value="1"/>
</dbReference>
<dbReference type="STRING" id="296587.C1EAK7"/>
<dbReference type="InterPro" id="IPR057724">
    <property type="entry name" value="TCTN1-3_N"/>
</dbReference>
<dbReference type="Proteomes" id="UP000002009">
    <property type="component" value="Chromosome 7"/>
</dbReference>
<feature type="domain" description="Tectonic-1-3 N-terminal" evidence="8">
    <location>
        <begin position="67"/>
        <end position="110"/>
    </location>
</feature>
<dbReference type="InParanoid" id="C1EAK7"/>
<evidence type="ECO:0000256" key="3">
    <source>
        <dbReference type="ARBA" id="ARBA00022794"/>
    </source>
</evidence>
<keyword evidence="10" id="KW-1185">Reference proteome</keyword>
<dbReference type="GeneID" id="8244910"/>
<name>C1EAK7_MICCC</name>
<dbReference type="EMBL" id="CP001328">
    <property type="protein sequence ID" value="ACO65221.1"/>
    <property type="molecule type" value="Genomic_DNA"/>
</dbReference>
<dbReference type="RefSeq" id="XP_002503963.1">
    <property type="nucleotide sequence ID" value="XM_002503917.1"/>
</dbReference>
<accession>C1EAK7</accession>
<evidence type="ECO:0000259" key="7">
    <source>
        <dbReference type="Pfam" id="PF07773"/>
    </source>
</evidence>
<feature type="signal peptide" evidence="6">
    <location>
        <begin position="1"/>
        <end position="33"/>
    </location>
</feature>
<dbReference type="OMA" id="LNGAQIC"/>
<feature type="transmembrane region" description="Helical" evidence="5">
    <location>
        <begin position="727"/>
        <end position="748"/>
    </location>
</feature>
<dbReference type="KEGG" id="mis:MICPUN_60105"/>
<dbReference type="eggNOG" id="ENOG502RRDA">
    <property type="taxonomic scope" value="Eukaryota"/>
</dbReference>
<dbReference type="InterPro" id="IPR011677">
    <property type="entry name" value="TCTN1-3_dom"/>
</dbReference>
<evidence type="ECO:0000256" key="1">
    <source>
        <dbReference type="ARBA" id="ARBA00007633"/>
    </source>
</evidence>
<dbReference type="Pfam" id="PF25752">
    <property type="entry name" value="DUF1619_N"/>
    <property type="match status" value="1"/>
</dbReference>
<evidence type="ECO:0000313" key="10">
    <source>
        <dbReference type="Proteomes" id="UP000002009"/>
    </source>
</evidence>
<evidence type="ECO:0000256" key="2">
    <source>
        <dbReference type="ARBA" id="ARBA00022729"/>
    </source>
</evidence>